<protein>
    <submittedName>
        <fullName evidence="2">Uncharacterized protein</fullName>
    </submittedName>
</protein>
<feature type="compositionally biased region" description="Low complexity" evidence="1">
    <location>
        <begin position="228"/>
        <end position="238"/>
    </location>
</feature>
<organism evidence="2">
    <name type="scientific">Tanacetum cinerariifolium</name>
    <name type="common">Dalmatian daisy</name>
    <name type="synonym">Chrysanthemum cinerariifolium</name>
    <dbReference type="NCBI Taxonomy" id="118510"/>
    <lineage>
        <taxon>Eukaryota</taxon>
        <taxon>Viridiplantae</taxon>
        <taxon>Streptophyta</taxon>
        <taxon>Embryophyta</taxon>
        <taxon>Tracheophyta</taxon>
        <taxon>Spermatophyta</taxon>
        <taxon>Magnoliopsida</taxon>
        <taxon>eudicotyledons</taxon>
        <taxon>Gunneridae</taxon>
        <taxon>Pentapetalae</taxon>
        <taxon>asterids</taxon>
        <taxon>campanulids</taxon>
        <taxon>Asterales</taxon>
        <taxon>Asteraceae</taxon>
        <taxon>Asteroideae</taxon>
        <taxon>Anthemideae</taxon>
        <taxon>Anthemidinae</taxon>
        <taxon>Tanacetum</taxon>
    </lineage>
</organism>
<feature type="compositionally biased region" description="Low complexity" evidence="1">
    <location>
        <begin position="177"/>
        <end position="187"/>
    </location>
</feature>
<name>A0A6L2N5S2_TANCI</name>
<feature type="compositionally biased region" description="Basic and acidic residues" evidence="1">
    <location>
        <begin position="198"/>
        <end position="207"/>
    </location>
</feature>
<evidence type="ECO:0000256" key="1">
    <source>
        <dbReference type="SAM" id="MobiDB-lite"/>
    </source>
</evidence>
<sequence>MAQQVIPAAQLVPRFIRSGDLTITRFNIETIEAFMNKVGYQGVIDKITVRQQKVVKGNKDDDDYEDNIDLEIHKHKPKNVDDDDKGAEQLAKKAIKELIKNNLKLCIAAMIIEDHDAFRLKVPDLVSQEFNAQAQKITEDLFKNYDDDIHSYHDDHQEDDAPPDGEKRVKRHKASKSSKSAKGSSFKHSAKDFITSDDDIHSYHDDHQEDDAPPDGEKRVKRHKASKSSKSAKGSSFKHSAKDFITSVSKQQQQQE</sequence>
<feature type="region of interest" description="Disordered" evidence="1">
    <location>
        <begin position="148"/>
        <end position="256"/>
    </location>
</feature>
<reference evidence="2" key="1">
    <citation type="journal article" date="2019" name="Sci. Rep.">
        <title>Draft genome of Tanacetum cinerariifolium, the natural source of mosquito coil.</title>
        <authorList>
            <person name="Yamashiro T."/>
            <person name="Shiraishi A."/>
            <person name="Satake H."/>
            <person name="Nakayama K."/>
        </authorList>
    </citation>
    <scope>NUCLEOTIDE SEQUENCE</scope>
</reference>
<feature type="compositionally biased region" description="Polar residues" evidence="1">
    <location>
        <begin position="246"/>
        <end position="256"/>
    </location>
</feature>
<proteinExistence type="predicted"/>
<comment type="caution">
    <text evidence="2">The sequence shown here is derived from an EMBL/GenBank/DDBJ whole genome shotgun (WGS) entry which is preliminary data.</text>
</comment>
<evidence type="ECO:0000313" key="2">
    <source>
        <dbReference type="EMBL" id="GEU81498.1"/>
    </source>
</evidence>
<gene>
    <name evidence="2" type="ORF">Tci_053476</name>
</gene>
<dbReference type="AlphaFoldDB" id="A0A6L2N5S2"/>
<accession>A0A6L2N5S2</accession>
<dbReference type="EMBL" id="BKCJ010008293">
    <property type="protein sequence ID" value="GEU81498.1"/>
    <property type="molecule type" value="Genomic_DNA"/>
</dbReference>